<proteinExistence type="predicted"/>
<accession>A0A1G1XAQ7</accession>
<protein>
    <submittedName>
        <fullName evidence="1">Uncharacterized protein</fullName>
    </submittedName>
</protein>
<gene>
    <name evidence="1" type="ORF">A3E36_01465</name>
</gene>
<dbReference type="EMBL" id="MHHS01000035">
    <property type="protein sequence ID" value="OGY36407.1"/>
    <property type="molecule type" value="Genomic_DNA"/>
</dbReference>
<evidence type="ECO:0000313" key="1">
    <source>
        <dbReference type="EMBL" id="OGY36407.1"/>
    </source>
</evidence>
<evidence type="ECO:0000313" key="2">
    <source>
        <dbReference type="Proteomes" id="UP000177941"/>
    </source>
</evidence>
<organism evidence="1 2">
    <name type="scientific">Candidatus Andersenbacteria bacterium RIFCSPHIGHO2_12_FULL_45_11b</name>
    <dbReference type="NCBI Taxonomy" id="1797282"/>
    <lineage>
        <taxon>Bacteria</taxon>
        <taxon>Candidatus Anderseniibacteriota</taxon>
    </lineage>
</organism>
<comment type="caution">
    <text evidence="1">The sequence shown here is derived from an EMBL/GenBank/DDBJ whole genome shotgun (WGS) entry which is preliminary data.</text>
</comment>
<reference evidence="1 2" key="1">
    <citation type="journal article" date="2016" name="Nat. Commun.">
        <title>Thousands of microbial genomes shed light on interconnected biogeochemical processes in an aquifer system.</title>
        <authorList>
            <person name="Anantharaman K."/>
            <person name="Brown C.T."/>
            <person name="Hug L.A."/>
            <person name="Sharon I."/>
            <person name="Castelle C.J."/>
            <person name="Probst A.J."/>
            <person name="Thomas B.C."/>
            <person name="Singh A."/>
            <person name="Wilkins M.J."/>
            <person name="Karaoz U."/>
            <person name="Brodie E.L."/>
            <person name="Williams K.H."/>
            <person name="Hubbard S.S."/>
            <person name="Banfield J.F."/>
        </authorList>
    </citation>
    <scope>NUCLEOTIDE SEQUENCE [LARGE SCALE GENOMIC DNA]</scope>
</reference>
<name>A0A1G1XAQ7_9BACT</name>
<dbReference type="AlphaFoldDB" id="A0A1G1XAQ7"/>
<sequence length="103" mass="12145">MKKDNQKTVTHAEFHEGMQMIANAFEKVVTKDELKNTLKNYPTKQDLKKALEPYATKADLKEVKIEMKHMVDDAVERIVHENQKMIKPLHERVTRLEQHGHRI</sequence>
<dbReference type="Proteomes" id="UP000177941">
    <property type="component" value="Unassembled WGS sequence"/>
</dbReference>